<keyword evidence="1" id="KW-0812">Transmembrane</keyword>
<dbReference type="Proteomes" id="UP001139000">
    <property type="component" value="Unassembled WGS sequence"/>
</dbReference>
<name>A0A9X1PLZ5_9BACT</name>
<keyword evidence="1" id="KW-0472">Membrane</keyword>
<keyword evidence="1" id="KW-1133">Transmembrane helix</keyword>
<sequence>MSDLTNAAYTAGPITGAFKTREDADRAYDSLISRGYSSDEITVIMSDETKKTHFIDSDHDSDLGNKSLEKAGVGSAIGGTAGAIIGAIAAIGTVVALPGLGLVVAGPLLAALTGAGAGGLTGGIIGALVGSGIPKEHAEHYENSVKEGGIIIGVTPKSISDRNAITSEWRTYQVQQLHGGETELM</sequence>
<evidence type="ECO:0000256" key="1">
    <source>
        <dbReference type="SAM" id="Phobius"/>
    </source>
</evidence>
<dbReference type="PANTHER" id="PTHR36109">
    <property type="entry name" value="MEMBRANE PROTEIN-RELATED"/>
    <property type="match status" value="1"/>
</dbReference>
<evidence type="ECO:0008006" key="4">
    <source>
        <dbReference type="Google" id="ProtNLM"/>
    </source>
</evidence>
<feature type="transmembrane region" description="Helical" evidence="1">
    <location>
        <begin position="76"/>
        <end position="97"/>
    </location>
</feature>
<comment type="caution">
    <text evidence="2">The sequence shown here is derived from an EMBL/GenBank/DDBJ whole genome shotgun (WGS) entry which is preliminary data.</text>
</comment>
<evidence type="ECO:0000313" key="3">
    <source>
        <dbReference type="Proteomes" id="UP001139000"/>
    </source>
</evidence>
<organism evidence="2 3">
    <name type="scientific">Dyadobacter chenwenxiniae</name>
    <dbReference type="NCBI Taxonomy" id="2906456"/>
    <lineage>
        <taxon>Bacteria</taxon>
        <taxon>Pseudomonadati</taxon>
        <taxon>Bacteroidota</taxon>
        <taxon>Cytophagia</taxon>
        <taxon>Cytophagales</taxon>
        <taxon>Spirosomataceae</taxon>
        <taxon>Dyadobacter</taxon>
    </lineage>
</organism>
<dbReference type="RefSeq" id="WP_234656695.1">
    <property type="nucleotide sequence ID" value="NZ_CP094997.1"/>
</dbReference>
<dbReference type="InterPro" id="IPR052948">
    <property type="entry name" value="Low_temp-induced_all0457"/>
</dbReference>
<feature type="transmembrane region" description="Helical" evidence="1">
    <location>
        <begin position="109"/>
        <end position="129"/>
    </location>
</feature>
<keyword evidence="3" id="KW-1185">Reference proteome</keyword>
<gene>
    <name evidence="2" type="ORF">LXM26_19795</name>
</gene>
<dbReference type="AlphaFoldDB" id="A0A9X1PLZ5"/>
<dbReference type="EMBL" id="JAJTTC010000005">
    <property type="protein sequence ID" value="MCF0063767.1"/>
    <property type="molecule type" value="Genomic_DNA"/>
</dbReference>
<accession>A0A9X1PLZ5</accession>
<proteinExistence type="predicted"/>
<evidence type="ECO:0000313" key="2">
    <source>
        <dbReference type="EMBL" id="MCF0063767.1"/>
    </source>
</evidence>
<protein>
    <recommendedName>
        <fullName evidence="4">Heat induced stress protein YflT</fullName>
    </recommendedName>
</protein>
<dbReference type="PANTHER" id="PTHR36109:SF2">
    <property type="entry name" value="MEMBRANE PROTEIN"/>
    <property type="match status" value="1"/>
</dbReference>
<reference evidence="2" key="1">
    <citation type="submission" date="2021-12" db="EMBL/GenBank/DDBJ databases">
        <title>Novel species in genus Dyadobacter.</title>
        <authorList>
            <person name="Ma C."/>
        </authorList>
    </citation>
    <scope>NUCLEOTIDE SEQUENCE</scope>
    <source>
        <strain evidence="2">LJ419</strain>
    </source>
</reference>